<comment type="catalytic activity">
    <reaction evidence="1 11">
        <text>AMP + diphosphate = 5-phospho-alpha-D-ribose 1-diphosphate + adenine</text>
        <dbReference type="Rhea" id="RHEA:16609"/>
        <dbReference type="ChEBI" id="CHEBI:16708"/>
        <dbReference type="ChEBI" id="CHEBI:33019"/>
        <dbReference type="ChEBI" id="CHEBI:58017"/>
        <dbReference type="ChEBI" id="CHEBI:456215"/>
        <dbReference type="EC" id="2.4.2.7"/>
    </reaction>
</comment>
<dbReference type="Gene3D" id="3.40.50.2020">
    <property type="match status" value="1"/>
</dbReference>
<dbReference type="GO" id="GO:0016208">
    <property type="term" value="F:AMP binding"/>
    <property type="evidence" value="ECO:0007669"/>
    <property type="project" value="TreeGrafter"/>
</dbReference>
<evidence type="ECO:0000256" key="10">
    <source>
        <dbReference type="ARBA" id="ARBA00022726"/>
    </source>
</evidence>
<keyword evidence="14" id="KW-1185">Reference proteome</keyword>
<accession>A0A1I6HAQ6</accession>
<dbReference type="HAMAP" id="MF_00004">
    <property type="entry name" value="Aden_phosphoribosyltr"/>
    <property type="match status" value="1"/>
</dbReference>
<keyword evidence="8 11" id="KW-0328">Glycosyltransferase</keyword>
<evidence type="ECO:0000256" key="11">
    <source>
        <dbReference type="HAMAP-Rule" id="MF_00004"/>
    </source>
</evidence>
<evidence type="ECO:0000256" key="1">
    <source>
        <dbReference type="ARBA" id="ARBA00000868"/>
    </source>
</evidence>
<dbReference type="InterPro" id="IPR050054">
    <property type="entry name" value="UPRTase/APRTase"/>
</dbReference>
<organism evidence="13 14">
    <name type="scientific">Robiginitalea myxolifaciens</name>
    <dbReference type="NCBI Taxonomy" id="400055"/>
    <lineage>
        <taxon>Bacteria</taxon>
        <taxon>Pseudomonadati</taxon>
        <taxon>Bacteroidota</taxon>
        <taxon>Flavobacteriia</taxon>
        <taxon>Flavobacteriales</taxon>
        <taxon>Flavobacteriaceae</taxon>
        <taxon>Robiginitalea</taxon>
    </lineage>
</organism>
<evidence type="ECO:0000256" key="5">
    <source>
        <dbReference type="ARBA" id="ARBA00008391"/>
    </source>
</evidence>
<dbReference type="GO" id="GO:0002055">
    <property type="term" value="F:adenine binding"/>
    <property type="evidence" value="ECO:0007669"/>
    <property type="project" value="TreeGrafter"/>
</dbReference>
<dbReference type="AlphaFoldDB" id="A0A1I6HAQ6"/>
<dbReference type="STRING" id="400055.SAMN04490243_2477"/>
<dbReference type="CDD" id="cd06223">
    <property type="entry name" value="PRTases_typeI"/>
    <property type="match status" value="1"/>
</dbReference>
<dbReference type="InterPro" id="IPR029057">
    <property type="entry name" value="PRTase-like"/>
</dbReference>
<dbReference type="PANTHER" id="PTHR32315">
    <property type="entry name" value="ADENINE PHOSPHORIBOSYLTRANSFERASE"/>
    <property type="match status" value="1"/>
</dbReference>
<dbReference type="EMBL" id="FOYQ01000002">
    <property type="protein sequence ID" value="SFR51421.1"/>
    <property type="molecule type" value="Genomic_DNA"/>
</dbReference>
<dbReference type="OrthoDB" id="9803963at2"/>
<dbReference type="GO" id="GO:0006166">
    <property type="term" value="P:purine ribonucleoside salvage"/>
    <property type="evidence" value="ECO:0007669"/>
    <property type="project" value="UniProtKB-UniRule"/>
</dbReference>
<comment type="subcellular location">
    <subcellularLocation>
        <location evidence="3 11">Cytoplasm</location>
    </subcellularLocation>
</comment>
<dbReference type="NCBIfam" id="TIGR01090">
    <property type="entry name" value="apt"/>
    <property type="match status" value="1"/>
</dbReference>
<reference evidence="13 14" key="1">
    <citation type="submission" date="2016-10" db="EMBL/GenBank/DDBJ databases">
        <authorList>
            <person name="de Groot N.N."/>
        </authorList>
    </citation>
    <scope>NUCLEOTIDE SEQUENCE [LARGE SCALE GENOMIC DNA]</scope>
    <source>
        <strain evidence="13 14">DSM 21019</strain>
    </source>
</reference>
<feature type="domain" description="Phosphoribosyltransferase" evidence="12">
    <location>
        <begin position="46"/>
        <end position="148"/>
    </location>
</feature>
<evidence type="ECO:0000256" key="2">
    <source>
        <dbReference type="ARBA" id="ARBA00003968"/>
    </source>
</evidence>
<evidence type="ECO:0000256" key="4">
    <source>
        <dbReference type="ARBA" id="ARBA00004659"/>
    </source>
</evidence>
<comment type="function">
    <text evidence="2 11">Catalyzes a salvage reaction resulting in the formation of AMP, that is energically less costly than de novo synthesis.</text>
</comment>
<dbReference type="UniPathway" id="UPA00588">
    <property type="reaction ID" value="UER00646"/>
</dbReference>
<comment type="subunit">
    <text evidence="11">Homodimer.</text>
</comment>
<dbReference type="GO" id="GO:0003999">
    <property type="term" value="F:adenine phosphoribosyltransferase activity"/>
    <property type="evidence" value="ECO:0007669"/>
    <property type="project" value="UniProtKB-UniRule"/>
</dbReference>
<keyword evidence="9 11" id="KW-0808">Transferase</keyword>
<dbReference type="GO" id="GO:0005737">
    <property type="term" value="C:cytoplasm"/>
    <property type="evidence" value="ECO:0007669"/>
    <property type="project" value="UniProtKB-SubCell"/>
</dbReference>
<dbReference type="RefSeq" id="WP_092982872.1">
    <property type="nucleotide sequence ID" value="NZ_FOYQ01000002.1"/>
</dbReference>
<evidence type="ECO:0000256" key="9">
    <source>
        <dbReference type="ARBA" id="ARBA00022679"/>
    </source>
</evidence>
<keyword evidence="7 11" id="KW-0963">Cytoplasm</keyword>
<sequence length="170" mass="18759">MNFKDYIREVPDFPTPGISFKDITPLLEDAEAFRKAGEALMDFVKDLRVDKVVGIESRGFFYAPILAEKLGVGFVPARKPGKLPRKTQRQTYDLEYGSDALEIHAESITPGDRVLIHDDVLATGGTARAICDLVTSLGGEVVQCNFLIELEFLGGRQKLGDVPLRALVSY</sequence>
<evidence type="ECO:0000256" key="3">
    <source>
        <dbReference type="ARBA" id="ARBA00004496"/>
    </source>
</evidence>
<dbReference type="Pfam" id="PF00156">
    <property type="entry name" value="Pribosyltran"/>
    <property type="match status" value="1"/>
</dbReference>
<keyword evidence="10 11" id="KW-0660">Purine salvage</keyword>
<dbReference type="EC" id="2.4.2.7" evidence="6 11"/>
<evidence type="ECO:0000313" key="14">
    <source>
        <dbReference type="Proteomes" id="UP000199534"/>
    </source>
</evidence>
<dbReference type="InterPro" id="IPR005764">
    <property type="entry name" value="Ade_phspho_trans"/>
</dbReference>
<evidence type="ECO:0000256" key="7">
    <source>
        <dbReference type="ARBA" id="ARBA00022490"/>
    </source>
</evidence>
<dbReference type="NCBIfam" id="NF002636">
    <property type="entry name" value="PRK02304.1-5"/>
    <property type="match status" value="1"/>
</dbReference>
<dbReference type="FunFam" id="3.40.50.2020:FF:000021">
    <property type="entry name" value="Adenine phosphoribosyltransferase"/>
    <property type="match status" value="1"/>
</dbReference>
<evidence type="ECO:0000259" key="12">
    <source>
        <dbReference type="Pfam" id="PF00156"/>
    </source>
</evidence>
<dbReference type="Proteomes" id="UP000199534">
    <property type="component" value="Unassembled WGS sequence"/>
</dbReference>
<dbReference type="GO" id="GO:0044209">
    <property type="term" value="P:AMP salvage"/>
    <property type="evidence" value="ECO:0007669"/>
    <property type="project" value="UniProtKB-UniRule"/>
</dbReference>
<protein>
    <recommendedName>
        <fullName evidence="6 11">Adenine phosphoribosyltransferase</fullName>
        <shortName evidence="11">APRT</shortName>
        <ecNumber evidence="6 11">2.4.2.7</ecNumber>
    </recommendedName>
</protein>
<proteinExistence type="inferred from homology"/>
<dbReference type="InterPro" id="IPR000836">
    <property type="entry name" value="PRTase_dom"/>
</dbReference>
<dbReference type="PANTHER" id="PTHR32315:SF3">
    <property type="entry name" value="ADENINE PHOSPHORIBOSYLTRANSFERASE"/>
    <property type="match status" value="1"/>
</dbReference>
<dbReference type="SUPFAM" id="SSF53271">
    <property type="entry name" value="PRTase-like"/>
    <property type="match status" value="1"/>
</dbReference>
<evidence type="ECO:0000313" key="13">
    <source>
        <dbReference type="EMBL" id="SFR51421.1"/>
    </source>
</evidence>
<dbReference type="GO" id="GO:0006168">
    <property type="term" value="P:adenine salvage"/>
    <property type="evidence" value="ECO:0007669"/>
    <property type="project" value="InterPro"/>
</dbReference>
<gene>
    <name evidence="11" type="primary">apt</name>
    <name evidence="13" type="ORF">SAMN04490243_2477</name>
</gene>
<comment type="similarity">
    <text evidence="5 11">Belongs to the purine/pyrimidine phosphoribosyltransferase family.</text>
</comment>
<comment type="pathway">
    <text evidence="4 11">Purine metabolism; AMP biosynthesis via salvage pathway; AMP from adenine: step 1/1.</text>
</comment>
<dbReference type="NCBIfam" id="NF002634">
    <property type="entry name" value="PRK02304.1-3"/>
    <property type="match status" value="1"/>
</dbReference>
<evidence type="ECO:0000256" key="6">
    <source>
        <dbReference type="ARBA" id="ARBA00011893"/>
    </source>
</evidence>
<evidence type="ECO:0000256" key="8">
    <source>
        <dbReference type="ARBA" id="ARBA00022676"/>
    </source>
</evidence>
<name>A0A1I6HAQ6_9FLAO</name>